<sequence>MRIIFPLIFAAAAFAFGVAADTSFDGKPIGHGLPGGRPMGHFGGGGAPHSVADAQQDAGQADEVNRLLPDKKRGGGKSGGNNSRGGKPREKKTSEIFRESRRQGQRDRPGVRRGTMSVSKAAPGWISSLTKKDLQGFRFN</sequence>
<reference evidence="3 4" key="1">
    <citation type="submission" date="2019-07" db="EMBL/GenBank/DDBJ databases">
        <title>Genomics analysis of Aphanomyces spp. identifies a new class of oomycete effector associated with host adaptation.</title>
        <authorList>
            <person name="Gaulin E."/>
        </authorList>
    </citation>
    <scope>NUCLEOTIDE SEQUENCE [LARGE SCALE GENOMIC DNA]</scope>
    <source>
        <strain evidence="3 4">ATCC 201684</strain>
    </source>
</reference>
<feature type="compositionally biased region" description="Basic and acidic residues" evidence="1">
    <location>
        <begin position="87"/>
        <end position="110"/>
    </location>
</feature>
<evidence type="ECO:0008006" key="5">
    <source>
        <dbReference type="Google" id="ProtNLM"/>
    </source>
</evidence>
<gene>
    <name evidence="3" type="ORF">Ae201684_015701</name>
</gene>
<evidence type="ECO:0000256" key="2">
    <source>
        <dbReference type="SAM" id="SignalP"/>
    </source>
</evidence>
<keyword evidence="2" id="KW-0732">Signal</keyword>
<evidence type="ECO:0000256" key="1">
    <source>
        <dbReference type="SAM" id="MobiDB-lite"/>
    </source>
</evidence>
<accession>A0A6G0WEX6</accession>
<feature type="compositionally biased region" description="Basic and acidic residues" evidence="1">
    <location>
        <begin position="63"/>
        <end position="73"/>
    </location>
</feature>
<feature type="compositionally biased region" description="Low complexity" evidence="1">
    <location>
        <begin position="52"/>
        <end position="62"/>
    </location>
</feature>
<name>A0A6G0WEX6_9STRA</name>
<protein>
    <recommendedName>
        <fullName evidence="5">RxLR effector protein</fullName>
    </recommendedName>
</protein>
<dbReference type="VEuPathDB" id="FungiDB:AeMF1_004212"/>
<feature type="region of interest" description="Disordered" evidence="1">
    <location>
        <begin position="29"/>
        <end position="140"/>
    </location>
</feature>
<dbReference type="EMBL" id="VJMJ01000230">
    <property type="protein sequence ID" value="KAF0725931.1"/>
    <property type="molecule type" value="Genomic_DNA"/>
</dbReference>
<feature type="compositionally biased region" description="Gly residues" evidence="1">
    <location>
        <begin position="32"/>
        <end position="47"/>
    </location>
</feature>
<proteinExistence type="predicted"/>
<organism evidence="3 4">
    <name type="scientific">Aphanomyces euteiches</name>
    <dbReference type="NCBI Taxonomy" id="100861"/>
    <lineage>
        <taxon>Eukaryota</taxon>
        <taxon>Sar</taxon>
        <taxon>Stramenopiles</taxon>
        <taxon>Oomycota</taxon>
        <taxon>Saprolegniomycetes</taxon>
        <taxon>Saprolegniales</taxon>
        <taxon>Verrucalvaceae</taxon>
        <taxon>Aphanomyces</taxon>
    </lineage>
</organism>
<evidence type="ECO:0000313" key="3">
    <source>
        <dbReference type="EMBL" id="KAF0725931.1"/>
    </source>
</evidence>
<keyword evidence="4" id="KW-1185">Reference proteome</keyword>
<feature type="signal peptide" evidence="2">
    <location>
        <begin position="1"/>
        <end position="20"/>
    </location>
</feature>
<feature type="compositionally biased region" description="Basic and acidic residues" evidence="1">
    <location>
        <begin position="130"/>
        <end position="140"/>
    </location>
</feature>
<dbReference type="AlphaFoldDB" id="A0A6G0WEX6"/>
<feature type="chain" id="PRO_5026311418" description="RxLR effector protein" evidence="2">
    <location>
        <begin position="21"/>
        <end position="140"/>
    </location>
</feature>
<dbReference type="Proteomes" id="UP000481153">
    <property type="component" value="Unassembled WGS sequence"/>
</dbReference>
<comment type="caution">
    <text evidence="3">The sequence shown here is derived from an EMBL/GenBank/DDBJ whole genome shotgun (WGS) entry which is preliminary data.</text>
</comment>
<evidence type="ECO:0000313" key="4">
    <source>
        <dbReference type="Proteomes" id="UP000481153"/>
    </source>
</evidence>